<name>A0A518DAA3_9BACT</name>
<accession>A0A518DAA3</accession>
<dbReference type="Proteomes" id="UP000317429">
    <property type="component" value="Chromosome"/>
</dbReference>
<reference evidence="2 3" key="1">
    <citation type="submission" date="2019-02" db="EMBL/GenBank/DDBJ databases">
        <title>Deep-cultivation of Planctomycetes and their phenomic and genomic characterization uncovers novel biology.</title>
        <authorList>
            <person name="Wiegand S."/>
            <person name="Jogler M."/>
            <person name="Boedeker C."/>
            <person name="Pinto D."/>
            <person name="Vollmers J."/>
            <person name="Rivas-Marin E."/>
            <person name="Kohn T."/>
            <person name="Peeters S.H."/>
            <person name="Heuer A."/>
            <person name="Rast P."/>
            <person name="Oberbeckmann S."/>
            <person name="Bunk B."/>
            <person name="Jeske O."/>
            <person name="Meyerdierks A."/>
            <person name="Storesund J.E."/>
            <person name="Kallscheuer N."/>
            <person name="Luecker S."/>
            <person name="Lage O.M."/>
            <person name="Pohl T."/>
            <person name="Merkel B.J."/>
            <person name="Hornburger P."/>
            <person name="Mueller R.-W."/>
            <person name="Bruemmer F."/>
            <person name="Labrenz M."/>
            <person name="Spormann A.M."/>
            <person name="Op den Camp H."/>
            <person name="Overmann J."/>
            <person name="Amann R."/>
            <person name="Jetten M.S.M."/>
            <person name="Mascher T."/>
            <person name="Medema M.H."/>
            <person name="Devos D.P."/>
            <person name="Kaster A.-K."/>
            <person name="Ovreas L."/>
            <person name="Rohde M."/>
            <person name="Galperin M.Y."/>
            <person name="Jogler C."/>
        </authorList>
    </citation>
    <scope>NUCLEOTIDE SEQUENCE [LARGE SCALE GENOMIC DNA]</scope>
    <source>
        <strain evidence="2 3">Pla175</strain>
    </source>
</reference>
<gene>
    <name evidence="2" type="ORF">Pla175_17540</name>
</gene>
<evidence type="ECO:0000256" key="1">
    <source>
        <dbReference type="SAM" id="MobiDB-lite"/>
    </source>
</evidence>
<feature type="region of interest" description="Disordered" evidence="1">
    <location>
        <begin position="475"/>
        <end position="513"/>
    </location>
</feature>
<feature type="region of interest" description="Disordered" evidence="1">
    <location>
        <begin position="557"/>
        <end position="590"/>
    </location>
</feature>
<protein>
    <submittedName>
        <fullName evidence="2">Uncharacterized protein</fullName>
    </submittedName>
</protein>
<dbReference type="EMBL" id="CP036291">
    <property type="protein sequence ID" value="QDU88378.1"/>
    <property type="molecule type" value="Genomic_DNA"/>
</dbReference>
<proteinExistence type="predicted"/>
<organism evidence="2 3">
    <name type="scientific">Pirellulimonas nuda</name>
    <dbReference type="NCBI Taxonomy" id="2528009"/>
    <lineage>
        <taxon>Bacteria</taxon>
        <taxon>Pseudomonadati</taxon>
        <taxon>Planctomycetota</taxon>
        <taxon>Planctomycetia</taxon>
        <taxon>Pirellulales</taxon>
        <taxon>Lacipirellulaceae</taxon>
        <taxon>Pirellulimonas</taxon>
    </lineage>
</organism>
<dbReference type="AlphaFoldDB" id="A0A518DAA3"/>
<evidence type="ECO:0000313" key="2">
    <source>
        <dbReference type="EMBL" id="QDU88378.1"/>
    </source>
</evidence>
<evidence type="ECO:0000313" key="3">
    <source>
        <dbReference type="Proteomes" id="UP000317429"/>
    </source>
</evidence>
<dbReference type="RefSeq" id="WP_145283233.1">
    <property type="nucleotide sequence ID" value="NZ_CP036291.1"/>
</dbReference>
<keyword evidence="3" id="KW-1185">Reference proteome</keyword>
<sequence>MNYRVQIEFAAIEQVTEEDLLEARLSAYGSVETQEELFADAFHCVGYPPSWLATSDANGHLKSFQRAKSAYRREIDLTTSALNEHVLGAIELACAGLPPFDAFADGQYLSSSAHEFAAGHSSCALSLMPTLQLRDLTTIQLLSHPEYRAEIEVWKQEWNTMDLIRFEKRLSLEMDYTLKWIRGRRSQADLFSGVGPMPPTVKVGGESGSKELPAANLDGAKLTNHEKHPASVASLPEVDPVQARVQIEKELSRAAPTVLPNSIANRSFSEVSRLVSDSASRDVAEVKAGELASLGLDVVAAALLVQRRAKHHHPQTGIDPIADDLTARGGVCGELVGIAGRLRSVTSELDALLRKRSDQAEALARASAGPCTLFDCHGVSFVSASLELGKLYLERVIDYSHLGSPDYDPLPRSYLPVADWQELNPRQLQTMLPGFLVDIAERPTIDLEYARVALLKEATAANKLLAATRPGGTQIRHSALIGPDDEAGQGSPTDDGSASSTADIPGRTKLTNREKHAAALLTLRDNPDRSAAEIAREVGFSPSTLSRNRTFQAAAAMARGEKRSRRRGYRGPADVVAYDESGDPRKMDWD</sequence>
<dbReference type="KEGG" id="pnd:Pla175_17540"/>
<feature type="compositionally biased region" description="Polar residues" evidence="1">
    <location>
        <begin position="490"/>
        <end position="502"/>
    </location>
</feature>